<evidence type="ECO:0000313" key="3">
    <source>
        <dbReference type="EMBL" id="KAF3339110.1"/>
    </source>
</evidence>
<reference evidence="3" key="1">
    <citation type="submission" date="2020-01" db="EMBL/GenBank/DDBJ databases">
        <title>Genome sequence of Kobresia littledalei, the first chromosome-level genome in the family Cyperaceae.</title>
        <authorList>
            <person name="Qu G."/>
        </authorList>
    </citation>
    <scope>NUCLEOTIDE SEQUENCE</scope>
    <source>
        <strain evidence="3">C.B.Clarke</strain>
        <tissue evidence="3">Leaf</tissue>
    </source>
</reference>
<feature type="region of interest" description="Disordered" evidence="1">
    <location>
        <begin position="179"/>
        <end position="227"/>
    </location>
</feature>
<dbReference type="EMBL" id="SWLB01000004">
    <property type="protein sequence ID" value="KAF3339110.1"/>
    <property type="molecule type" value="Genomic_DNA"/>
</dbReference>
<keyword evidence="4" id="KW-1185">Reference proteome</keyword>
<accession>A0A833QZD0</accession>
<keyword evidence="2" id="KW-0732">Signal</keyword>
<feature type="compositionally biased region" description="Polar residues" evidence="1">
    <location>
        <begin position="210"/>
        <end position="227"/>
    </location>
</feature>
<evidence type="ECO:0000256" key="1">
    <source>
        <dbReference type="SAM" id="MobiDB-lite"/>
    </source>
</evidence>
<feature type="compositionally biased region" description="Basic and acidic residues" evidence="1">
    <location>
        <begin position="195"/>
        <end position="209"/>
    </location>
</feature>
<gene>
    <name evidence="3" type="ORF">FCM35_KLT16581</name>
</gene>
<evidence type="ECO:0000313" key="4">
    <source>
        <dbReference type="Proteomes" id="UP000623129"/>
    </source>
</evidence>
<organism evidence="3 4">
    <name type="scientific">Carex littledalei</name>
    <dbReference type="NCBI Taxonomy" id="544730"/>
    <lineage>
        <taxon>Eukaryota</taxon>
        <taxon>Viridiplantae</taxon>
        <taxon>Streptophyta</taxon>
        <taxon>Embryophyta</taxon>
        <taxon>Tracheophyta</taxon>
        <taxon>Spermatophyta</taxon>
        <taxon>Magnoliopsida</taxon>
        <taxon>Liliopsida</taxon>
        <taxon>Poales</taxon>
        <taxon>Cyperaceae</taxon>
        <taxon>Cyperoideae</taxon>
        <taxon>Cariceae</taxon>
        <taxon>Carex</taxon>
        <taxon>Carex subgen. Euthyceras</taxon>
    </lineage>
</organism>
<dbReference type="AlphaFoldDB" id="A0A833QZD0"/>
<feature type="chain" id="PRO_5032459370" description="NAC domain-containing protein" evidence="2">
    <location>
        <begin position="30"/>
        <end position="382"/>
    </location>
</feature>
<evidence type="ECO:0008006" key="5">
    <source>
        <dbReference type="Google" id="ProtNLM"/>
    </source>
</evidence>
<proteinExistence type="predicted"/>
<sequence length="382" mass="43383">MIRDNRDDGLQSLRLVFAALTLFLGVDLPSNFEDIKTVNVYEANGDEGDDWKTLLNDQGQAWIITPLHYTKGGSRIIRKASGGGTWNQKEKNHENASYCVRTYNFVENKNKKQATNEGMGLPKYTMIEYTRPEDKPKYALCRITVDNKKSAHDRPPSSSQQPKRMPKHALCQITVDNENYAHDRPPSSSQQQKNMEIDQTERNNGDKCETSLSQESTQQGGQNATGYDNESKLKEFEQNIQDPYNFNANLTEPTENGWYLPYYYAPTVPPITDQGTYNAIEEQEFALCNTQHGQEFEQNLQDPYNFNANLTDPMENGCYYAPTLPLITDQGPYNAIAEQEFALCNTQHGQMFQPEMEPMEMSDHLPIHDHNIIAPAGPSTSN</sequence>
<evidence type="ECO:0000256" key="2">
    <source>
        <dbReference type="SAM" id="SignalP"/>
    </source>
</evidence>
<comment type="caution">
    <text evidence="3">The sequence shown here is derived from an EMBL/GenBank/DDBJ whole genome shotgun (WGS) entry which is preliminary data.</text>
</comment>
<feature type="signal peptide" evidence="2">
    <location>
        <begin position="1"/>
        <end position="29"/>
    </location>
</feature>
<feature type="region of interest" description="Disordered" evidence="1">
    <location>
        <begin position="146"/>
        <end position="167"/>
    </location>
</feature>
<feature type="compositionally biased region" description="Basic and acidic residues" evidence="1">
    <location>
        <begin position="146"/>
        <end position="155"/>
    </location>
</feature>
<dbReference type="Proteomes" id="UP000623129">
    <property type="component" value="Unassembled WGS sequence"/>
</dbReference>
<protein>
    <recommendedName>
        <fullName evidence="5">NAC domain-containing protein</fullName>
    </recommendedName>
</protein>
<name>A0A833QZD0_9POAL</name>